<protein>
    <submittedName>
        <fullName evidence="1">Uncharacterized protein</fullName>
    </submittedName>
</protein>
<comment type="caution">
    <text evidence="1">The sequence shown here is derived from an EMBL/GenBank/DDBJ whole genome shotgun (WGS) entry which is preliminary data.</text>
</comment>
<accession>A0AAN6TN70</accession>
<proteinExistence type="predicted"/>
<dbReference type="RefSeq" id="XP_064675114.1">
    <property type="nucleotide sequence ID" value="XM_064809753.1"/>
</dbReference>
<dbReference type="GeneID" id="89933877"/>
<reference evidence="1" key="2">
    <citation type="submission" date="2023-05" db="EMBL/GenBank/DDBJ databases">
        <authorList>
            <consortium name="Lawrence Berkeley National Laboratory"/>
            <person name="Steindorff A."/>
            <person name="Hensen N."/>
            <person name="Bonometti L."/>
            <person name="Westerberg I."/>
            <person name="Brannstrom I.O."/>
            <person name="Guillou S."/>
            <person name="Cros-Aarteil S."/>
            <person name="Calhoun S."/>
            <person name="Haridas S."/>
            <person name="Kuo A."/>
            <person name="Mondo S."/>
            <person name="Pangilinan J."/>
            <person name="Riley R."/>
            <person name="Labutti K."/>
            <person name="Andreopoulos B."/>
            <person name="Lipzen A."/>
            <person name="Chen C."/>
            <person name="Yanf M."/>
            <person name="Daum C."/>
            <person name="Ng V."/>
            <person name="Clum A."/>
            <person name="Ohm R."/>
            <person name="Martin F."/>
            <person name="Silar P."/>
            <person name="Natvig D."/>
            <person name="Lalanne C."/>
            <person name="Gautier V."/>
            <person name="Ament-Velasquez S.L."/>
            <person name="Kruys A."/>
            <person name="Hutchinson M.I."/>
            <person name="Powell A.J."/>
            <person name="Barry K."/>
            <person name="Miller A.N."/>
            <person name="Grigoriev I.V."/>
            <person name="Debuchy R."/>
            <person name="Gladieux P."/>
            <person name="Thoren M.H."/>
            <person name="Johannesson H."/>
        </authorList>
    </citation>
    <scope>NUCLEOTIDE SEQUENCE</scope>
    <source>
        <strain evidence="1">CBS 508.74</strain>
    </source>
</reference>
<evidence type="ECO:0000313" key="2">
    <source>
        <dbReference type="Proteomes" id="UP001302812"/>
    </source>
</evidence>
<dbReference type="Proteomes" id="UP001302812">
    <property type="component" value="Unassembled WGS sequence"/>
</dbReference>
<reference evidence="1" key="1">
    <citation type="journal article" date="2023" name="Mol. Phylogenet. Evol.">
        <title>Genome-scale phylogeny and comparative genomics of the fungal order Sordariales.</title>
        <authorList>
            <person name="Hensen N."/>
            <person name="Bonometti L."/>
            <person name="Westerberg I."/>
            <person name="Brannstrom I.O."/>
            <person name="Guillou S."/>
            <person name="Cros-Aarteil S."/>
            <person name="Calhoun S."/>
            <person name="Haridas S."/>
            <person name="Kuo A."/>
            <person name="Mondo S."/>
            <person name="Pangilinan J."/>
            <person name="Riley R."/>
            <person name="LaButti K."/>
            <person name="Andreopoulos B."/>
            <person name="Lipzen A."/>
            <person name="Chen C."/>
            <person name="Yan M."/>
            <person name="Daum C."/>
            <person name="Ng V."/>
            <person name="Clum A."/>
            <person name="Steindorff A."/>
            <person name="Ohm R.A."/>
            <person name="Martin F."/>
            <person name="Silar P."/>
            <person name="Natvig D.O."/>
            <person name="Lalanne C."/>
            <person name="Gautier V."/>
            <person name="Ament-Velasquez S.L."/>
            <person name="Kruys A."/>
            <person name="Hutchinson M.I."/>
            <person name="Powell A.J."/>
            <person name="Barry K."/>
            <person name="Miller A.N."/>
            <person name="Grigoriev I.V."/>
            <person name="Debuchy R."/>
            <person name="Gladieux P."/>
            <person name="Hiltunen Thoren M."/>
            <person name="Johannesson H."/>
        </authorList>
    </citation>
    <scope>NUCLEOTIDE SEQUENCE</scope>
    <source>
        <strain evidence="1">CBS 508.74</strain>
    </source>
</reference>
<sequence length="139" mass="15753">MSHALLALPSIHPAKPATWPWTSQCHIKDWSFQVCERGAIWNYTHTHTHIHSSAASLGIDTLFVVGYLQLDLSHLSHTLLYRTRKRTRGTLQAAKILFYSFAVRAPTPARPCAHGMLATRQQTRMVYLCTMCHALSSRQ</sequence>
<evidence type="ECO:0000313" key="1">
    <source>
        <dbReference type="EMBL" id="KAK4117544.1"/>
    </source>
</evidence>
<gene>
    <name evidence="1" type="ORF">N656DRAFT_46955</name>
</gene>
<keyword evidence="2" id="KW-1185">Reference proteome</keyword>
<organism evidence="1 2">
    <name type="scientific">Canariomyces notabilis</name>
    <dbReference type="NCBI Taxonomy" id="2074819"/>
    <lineage>
        <taxon>Eukaryota</taxon>
        <taxon>Fungi</taxon>
        <taxon>Dikarya</taxon>
        <taxon>Ascomycota</taxon>
        <taxon>Pezizomycotina</taxon>
        <taxon>Sordariomycetes</taxon>
        <taxon>Sordariomycetidae</taxon>
        <taxon>Sordariales</taxon>
        <taxon>Chaetomiaceae</taxon>
        <taxon>Canariomyces</taxon>
    </lineage>
</organism>
<dbReference type="AlphaFoldDB" id="A0AAN6TN70"/>
<name>A0AAN6TN70_9PEZI</name>
<dbReference type="EMBL" id="MU853332">
    <property type="protein sequence ID" value="KAK4117544.1"/>
    <property type="molecule type" value="Genomic_DNA"/>
</dbReference>